<dbReference type="InterPro" id="IPR050276">
    <property type="entry name" value="MshD_Acetyltransferase"/>
</dbReference>
<dbReference type="RefSeq" id="WP_183603609.1">
    <property type="nucleotide sequence ID" value="NZ_JACHXK010000019.1"/>
</dbReference>
<dbReference type="CDD" id="cd04301">
    <property type="entry name" value="NAT_SF"/>
    <property type="match status" value="1"/>
</dbReference>
<name>A0A7W5B333_9BACL</name>
<keyword evidence="2" id="KW-0687">Ribonucleoprotein</keyword>
<dbReference type="AlphaFoldDB" id="A0A7W5B333"/>
<organism evidence="2 3">
    <name type="scientific">Paenibacillus phyllosphaerae</name>
    <dbReference type="NCBI Taxonomy" id="274593"/>
    <lineage>
        <taxon>Bacteria</taxon>
        <taxon>Bacillati</taxon>
        <taxon>Bacillota</taxon>
        <taxon>Bacilli</taxon>
        <taxon>Bacillales</taxon>
        <taxon>Paenibacillaceae</taxon>
        <taxon>Paenibacillus</taxon>
    </lineage>
</organism>
<keyword evidence="3" id="KW-1185">Reference proteome</keyword>
<dbReference type="InterPro" id="IPR000182">
    <property type="entry name" value="GNAT_dom"/>
</dbReference>
<comment type="caution">
    <text evidence="2">The sequence shown here is derived from an EMBL/GenBank/DDBJ whole genome shotgun (WGS) entry which is preliminary data.</text>
</comment>
<reference evidence="2 3" key="1">
    <citation type="submission" date="2020-08" db="EMBL/GenBank/DDBJ databases">
        <title>Genomic Encyclopedia of Type Strains, Phase III (KMG-III): the genomes of soil and plant-associated and newly described type strains.</title>
        <authorList>
            <person name="Whitman W."/>
        </authorList>
    </citation>
    <scope>NUCLEOTIDE SEQUENCE [LARGE SCALE GENOMIC DNA]</scope>
    <source>
        <strain evidence="2 3">CECT 5862</strain>
    </source>
</reference>
<dbReference type="Gene3D" id="3.40.630.30">
    <property type="match status" value="1"/>
</dbReference>
<dbReference type="EMBL" id="JACHXK010000019">
    <property type="protein sequence ID" value="MBB3113538.1"/>
    <property type="molecule type" value="Genomic_DNA"/>
</dbReference>
<evidence type="ECO:0000313" key="3">
    <source>
        <dbReference type="Proteomes" id="UP000570361"/>
    </source>
</evidence>
<dbReference type="PROSITE" id="PS51186">
    <property type="entry name" value="GNAT"/>
    <property type="match status" value="1"/>
</dbReference>
<accession>A0A7W5B333</accession>
<dbReference type="InterPro" id="IPR016181">
    <property type="entry name" value="Acyl_CoA_acyltransferase"/>
</dbReference>
<sequence>MEFRSLHSYSLEDVVALWNEGFKGYFVDLTMTPDAFVRRLAGDQLSLKHSFALVKDGEPIGFVLNGLRRIDGKLVAWNGGTAVIPEYRLQGIGKLLMEEALKLYKREGVEEARLEAIKANEPAISLYKRFGYRVVDLLAFYRHEDTLATDAFLTEEASKAATNCNLVQGIPQDVQRLSFYAAELPWQSQWYAIQNGQSYVAYEQGQAVGYALFKRLFDEQGRHTSTLLYQCVTAPGYVHGNDMKARLLQQVFGSHEPIARRTMNWSSSHQEVVALLQEAGFGIQTEQVHMKLIMV</sequence>
<dbReference type="SUPFAM" id="SSF55729">
    <property type="entry name" value="Acyl-CoA N-acyltransferases (Nat)"/>
    <property type="match status" value="1"/>
</dbReference>
<dbReference type="GO" id="GO:0016747">
    <property type="term" value="F:acyltransferase activity, transferring groups other than amino-acyl groups"/>
    <property type="evidence" value="ECO:0007669"/>
    <property type="project" value="InterPro"/>
</dbReference>
<proteinExistence type="predicted"/>
<dbReference type="GO" id="GO:0005840">
    <property type="term" value="C:ribosome"/>
    <property type="evidence" value="ECO:0007669"/>
    <property type="project" value="UniProtKB-KW"/>
</dbReference>
<protein>
    <submittedName>
        <fullName evidence="2">Ribosomal protein S18 acetylase RimI-like enzyme</fullName>
    </submittedName>
</protein>
<feature type="domain" description="N-acetyltransferase" evidence="1">
    <location>
        <begin position="1"/>
        <end position="156"/>
    </location>
</feature>
<evidence type="ECO:0000259" key="1">
    <source>
        <dbReference type="PROSITE" id="PS51186"/>
    </source>
</evidence>
<dbReference type="PANTHER" id="PTHR43617">
    <property type="entry name" value="L-AMINO ACID N-ACETYLTRANSFERASE"/>
    <property type="match status" value="1"/>
</dbReference>
<evidence type="ECO:0000313" key="2">
    <source>
        <dbReference type="EMBL" id="MBB3113538.1"/>
    </source>
</evidence>
<dbReference type="Pfam" id="PF00583">
    <property type="entry name" value="Acetyltransf_1"/>
    <property type="match status" value="1"/>
</dbReference>
<dbReference type="Proteomes" id="UP000570361">
    <property type="component" value="Unassembled WGS sequence"/>
</dbReference>
<gene>
    <name evidence="2" type="ORF">FHS18_005650</name>
</gene>
<keyword evidence="2" id="KW-0689">Ribosomal protein</keyword>